<feature type="region of interest" description="Disordered" evidence="15">
    <location>
        <begin position="671"/>
        <end position="721"/>
    </location>
</feature>
<feature type="binding site" evidence="14">
    <location>
        <position position="362"/>
    </location>
    <ligand>
        <name>ATP</name>
        <dbReference type="ChEBI" id="CHEBI:30616"/>
    </ligand>
</feature>
<dbReference type="GO" id="GO:0005524">
    <property type="term" value="F:ATP binding"/>
    <property type="evidence" value="ECO:0007669"/>
    <property type="project" value="UniProtKB-UniRule"/>
</dbReference>
<feature type="domain" description="Protein kinase" evidence="17">
    <location>
        <begin position="333"/>
        <end position="636"/>
    </location>
</feature>
<protein>
    <recommendedName>
        <fullName evidence="2">non-specific serine/threonine protein kinase</fullName>
        <ecNumber evidence="2">2.7.11.1</ecNumber>
    </recommendedName>
</protein>
<evidence type="ECO:0000313" key="19">
    <source>
        <dbReference type="Proteomes" id="UP000289738"/>
    </source>
</evidence>
<dbReference type="FunFam" id="1.10.510.10:FF:000173">
    <property type="entry name" value="proline-rich receptor-like protein kinase PERK8"/>
    <property type="match status" value="1"/>
</dbReference>
<feature type="compositionally biased region" description="Pro residues" evidence="15">
    <location>
        <begin position="155"/>
        <end position="183"/>
    </location>
</feature>
<comment type="subcellular location">
    <subcellularLocation>
        <location evidence="1">Cell membrane</location>
        <topology evidence="1">Single-pass membrane protein</topology>
    </subcellularLocation>
</comment>
<keyword evidence="9 14" id="KW-0067">ATP-binding</keyword>
<evidence type="ECO:0000256" key="1">
    <source>
        <dbReference type="ARBA" id="ARBA00004162"/>
    </source>
</evidence>
<feature type="compositionally biased region" description="Basic and acidic residues" evidence="15">
    <location>
        <begin position="676"/>
        <end position="686"/>
    </location>
</feature>
<dbReference type="EC" id="2.7.11.1" evidence="2"/>
<evidence type="ECO:0000256" key="5">
    <source>
        <dbReference type="ARBA" id="ARBA00022679"/>
    </source>
</evidence>
<evidence type="ECO:0000256" key="15">
    <source>
        <dbReference type="SAM" id="MobiDB-lite"/>
    </source>
</evidence>
<dbReference type="InterPro" id="IPR017441">
    <property type="entry name" value="Protein_kinase_ATP_BS"/>
</dbReference>
<evidence type="ECO:0000256" key="3">
    <source>
        <dbReference type="ARBA" id="ARBA00022475"/>
    </source>
</evidence>
<dbReference type="Pfam" id="PF00069">
    <property type="entry name" value="Pkinase"/>
    <property type="match status" value="1"/>
</dbReference>
<evidence type="ECO:0000256" key="4">
    <source>
        <dbReference type="ARBA" id="ARBA00022527"/>
    </source>
</evidence>
<keyword evidence="3" id="KW-1003">Cell membrane</keyword>
<keyword evidence="4" id="KW-0723">Serine/threonine-protein kinase</keyword>
<comment type="catalytic activity">
    <reaction evidence="13">
        <text>L-seryl-[protein] + ATP = O-phospho-L-seryl-[protein] + ADP + H(+)</text>
        <dbReference type="Rhea" id="RHEA:17989"/>
        <dbReference type="Rhea" id="RHEA-COMP:9863"/>
        <dbReference type="Rhea" id="RHEA-COMP:11604"/>
        <dbReference type="ChEBI" id="CHEBI:15378"/>
        <dbReference type="ChEBI" id="CHEBI:29999"/>
        <dbReference type="ChEBI" id="CHEBI:30616"/>
        <dbReference type="ChEBI" id="CHEBI:83421"/>
        <dbReference type="ChEBI" id="CHEBI:456216"/>
        <dbReference type="EC" id="2.7.11.1"/>
    </reaction>
</comment>
<feature type="transmembrane region" description="Helical" evidence="16">
    <location>
        <begin position="225"/>
        <end position="246"/>
    </location>
</feature>
<dbReference type="SMART" id="SM00220">
    <property type="entry name" value="S_TKc"/>
    <property type="match status" value="1"/>
</dbReference>
<evidence type="ECO:0000313" key="18">
    <source>
        <dbReference type="EMBL" id="RYR18139.1"/>
    </source>
</evidence>
<keyword evidence="8" id="KW-0418">Kinase</keyword>
<dbReference type="FunFam" id="3.30.200.20:FF:000212">
    <property type="entry name" value="Proline-rich receptor-like protein kinase PERK8"/>
    <property type="match status" value="1"/>
</dbReference>
<dbReference type="InterPro" id="IPR047117">
    <property type="entry name" value="PERK1-13-like"/>
</dbReference>
<dbReference type="PANTHER" id="PTHR47982">
    <property type="entry name" value="PROLINE-RICH RECEPTOR-LIKE PROTEIN KINASE PERK4"/>
    <property type="match status" value="1"/>
</dbReference>
<dbReference type="PROSITE" id="PS00108">
    <property type="entry name" value="PROTEIN_KINASE_ST"/>
    <property type="match status" value="1"/>
</dbReference>
<dbReference type="InterPro" id="IPR008271">
    <property type="entry name" value="Ser/Thr_kinase_AS"/>
</dbReference>
<evidence type="ECO:0000256" key="14">
    <source>
        <dbReference type="PROSITE-ProRule" id="PRU10141"/>
    </source>
</evidence>
<evidence type="ECO:0000256" key="2">
    <source>
        <dbReference type="ARBA" id="ARBA00012513"/>
    </source>
</evidence>
<dbReference type="STRING" id="3818.A0A444ZVC8"/>
<accession>A0A444ZVC8</accession>
<keyword evidence="10 16" id="KW-1133">Transmembrane helix</keyword>
<dbReference type="SUPFAM" id="SSF56112">
    <property type="entry name" value="Protein kinase-like (PK-like)"/>
    <property type="match status" value="1"/>
</dbReference>
<dbReference type="Gene3D" id="1.10.510.10">
    <property type="entry name" value="Transferase(Phosphotransferase) domain 1"/>
    <property type="match status" value="1"/>
</dbReference>
<evidence type="ECO:0000256" key="9">
    <source>
        <dbReference type="ARBA" id="ARBA00022840"/>
    </source>
</evidence>
<feature type="region of interest" description="Disordered" evidence="15">
    <location>
        <begin position="1"/>
        <end position="215"/>
    </location>
</feature>
<evidence type="ECO:0000256" key="11">
    <source>
        <dbReference type="ARBA" id="ARBA00023136"/>
    </source>
</evidence>
<dbReference type="PROSITE" id="PS50011">
    <property type="entry name" value="PROTEIN_KINASE_DOM"/>
    <property type="match status" value="1"/>
</dbReference>
<keyword evidence="11 16" id="KW-0472">Membrane</keyword>
<keyword evidence="19" id="KW-1185">Reference proteome</keyword>
<comment type="catalytic activity">
    <reaction evidence="12">
        <text>L-threonyl-[protein] + ATP = O-phospho-L-threonyl-[protein] + ADP + H(+)</text>
        <dbReference type="Rhea" id="RHEA:46608"/>
        <dbReference type="Rhea" id="RHEA-COMP:11060"/>
        <dbReference type="Rhea" id="RHEA-COMP:11605"/>
        <dbReference type="ChEBI" id="CHEBI:15378"/>
        <dbReference type="ChEBI" id="CHEBI:30013"/>
        <dbReference type="ChEBI" id="CHEBI:30616"/>
        <dbReference type="ChEBI" id="CHEBI:61977"/>
        <dbReference type="ChEBI" id="CHEBI:456216"/>
        <dbReference type="EC" id="2.7.11.1"/>
    </reaction>
</comment>
<dbReference type="InterPro" id="IPR000719">
    <property type="entry name" value="Prot_kinase_dom"/>
</dbReference>
<evidence type="ECO:0000259" key="17">
    <source>
        <dbReference type="PROSITE" id="PS50011"/>
    </source>
</evidence>
<dbReference type="Gene3D" id="3.30.200.20">
    <property type="entry name" value="Phosphorylase Kinase, domain 1"/>
    <property type="match status" value="1"/>
</dbReference>
<dbReference type="CDD" id="cd14066">
    <property type="entry name" value="STKc_IRAK"/>
    <property type="match status" value="1"/>
</dbReference>
<gene>
    <name evidence="18" type="ORF">Ahy_B03g062766</name>
</gene>
<reference evidence="18 19" key="1">
    <citation type="submission" date="2019-01" db="EMBL/GenBank/DDBJ databases">
        <title>Sequencing of cultivated peanut Arachis hypogaea provides insights into genome evolution and oil improvement.</title>
        <authorList>
            <person name="Chen X."/>
        </authorList>
    </citation>
    <scope>NUCLEOTIDE SEQUENCE [LARGE SCALE GENOMIC DNA]</scope>
    <source>
        <strain evidence="19">cv. Fuhuasheng</strain>
        <tissue evidence="18">Leaves</tissue>
    </source>
</reference>
<feature type="compositionally biased region" description="Pro residues" evidence="15">
    <location>
        <begin position="105"/>
        <end position="145"/>
    </location>
</feature>
<dbReference type="EMBL" id="SDMP01000013">
    <property type="protein sequence ID" value="RYR18139.1"/>
    <property type="molecule type" value="Genomic_DNA"/>
</dbReference>
<evidence type="ECO:0000256" key="8">
    <source>
        <dbReference type="ARBA" id="ARBA00022777"/>
    </source>
</evidence>
<dbReference type="PROSITE" id="PS00107">
    <property type="entry name" value="PROTEIN_KINASE_ATP"/>
    <property type="match status" value="1"/>
</dbReference>
<dbReference type="AlphaFoldDB" id="A0A444ZVC8"/>
<dbReference type="InterPro" id="IPR011009">
    <property type="entry name" value="Kinase-like_dom_sf"/>
</dbReference>
<feature type="compositionally biased region" description="Basic and acidic residues" evidence="15">
    <location>
        <begin position="28"/>
        <end position="37"/>
    </location>
</feature>
<feature type="compositionally biased region" description="Low complexity" evidence="15">
    <location>
        <begin position="70"/>
        <end position="91"/>
    </location>
</feature>
<evidence type="ECO:0000256" key="6">
    <source>
        <dbReference type="ARBA" id="ARBA00022692"/>
    </source>
</evidence>
<evidence type="ECO:0000256" key="13">
    <source>
        <dbReference type="ARBA" id="ARBA00048679"/>
    </source>
</evidence>
<dbReference type="GO" id="GO:0005886">
    <property type="term" value="C:plasma membrane"/>
    <property type="evidence" value="ECO:0007669"/>
    <property type="project" value="UniProtKB-SubCell"/>
</dbReference>
<dbReference type="GO" id="GO:0004674">
    <property type="term" value="F:protein serine/threonine kinase activity"/>
    <property type="evidence" value="ECO:0007669"/>
    <property type="project" value="UniProtKB-KW"/>
</dbReference>
<evidence type="ECO:0000256" key="12">
    <source>
        <dbReference type="ARBA" id="ARBA00047899"/>
    </source>
</evidence>
<keyword evidence="7 14" id="KW-0547">Nucleotide-binding</keyword>
<feature type="region of interest" description="Disordered" evidence="15">
    <location>
        <begin position="285"/>
        <end position="305"/>
    </location>
</feature>
<organism evidence="18 19">
    <name type="scientific">Arachis hypogaea</name>
    <name type="common">Peanut</name>
    <dbReference type="NCBI Taxonomy" id="3818"/>
    <lineage>
        <taxon>Eukaryota</taxon>
        <taxon>Viridiplantae</taxon>
        <taxon>Streptophyta</taxon>
        <taxon>Embryophyta</taxon>
        <taxon>Tracheophyta</taxon>
        <taxon>Spermatophyta</taxon>
        <taxon>Magnoliopsida</taxon>
        <taxon>eudicotyledons</taxon>
        <taxon>Gunneridae</taxon>
        <taxon>Pentapetalae</taxon>
        <taxon>rosids</taxon>
        <taxon>fabids</taxon>
        <taxon>Fabales</taxon>
        <taxon>Fabaceae</taxon>
        <taxon>Papilionoideae</taxon>
        <taxon>50 kb inversion clade</taxon>
        <taxon>dalbergioids sensu lato</taxon>
        <taxon>Dalbergieae</taxon>
        <taxon>Pterocarpus clade</taxon>
        <taxon>Arachis</taxon>
    </lineage>
</organism>
<dbReference type="Proteomes" id="UP000289738">
    <property type="component" value="Chromosome B03"/>
</dbReference>
<feature type="compositionally biased region" description="Low complexity" evidence="15">
    <location>
        <begin position="11"/>
        <end position="26"/>
    </location>
</feature>
<evidence type="ECO:0000256" key="7">
    <source>
        <dbReference type="ARBA" id="ARBA00022741"/>
    </source>
</evidence>
<evidence type="ECO:0000256" key="10">
    <source>
        <dbReference type="ARBA" id="ARBA00022989"/>
    </source>
</evidence>
<proteinExistence type="predicted"/>
<keyword evidence="6 16" id="KW-0812">Transmembrane</keyword>
<sequence>MAQKKKRDTDSSSSDSDSSDSSSPSSTRRQDNDDNKDTSSSSSSSSSDSNGSNRQNKNQRKVKPPPPPISDASDSSPTSPAKEGTRSSPSSRNPPPPYEDLTPPERSPPPPEALPPPSPPPPEVSPPPPPPPEVSPPPPSFPPPLAQIQSEVASTPPPPPPPYTAPPSPPPPYSPSPPPPPSTPNESSPSPVRPASANSQPKADLATDSPRSFGKATGNTDMGKFAGYTLAAVFFLALVAVTFFMFRKKKSRGDVYGIPRHNLHFHVRPGVDRIYYGQKAGVGNGPILSPNRSNHGSARNPGSRLLAPSDIGQQVNAPVAFSYEDILQVTNSFSDENVIGEGGFGHVYKGTLPDGKVVAVKKLKVGSGQGEREFRAEVEIISRVHHRHLVSLVGYCICEDQRLLVYEYVPNGTLHHHLHGSGMPVLTWDKRCKIAIGAAKGLAYLHEECMYIFVFCFLIIDSYSSQKIIHRDIKSANILLDDTFEAQVCSFLILTQVADFGLARLTDTTKSHVSTRVMGTFGYMAPEYATSGKLTDRSDVFSFGVVLLELLTGRKPVDDSQPLGDESLVEWARPHLLHAMETHDYSVLVDPRLQNQFAEAEMLRMIEAAAACVRHSAPKRPRMVQVVRALDSGAEISDLSNGVKYGHSTNYDSNQYDKDIRMFRRMANGSYGGDSDSDKYSKESSLSREMSTCGSQNGSGTSSSSSDLESIALTKHSRSSS</sequence>
<feature type="compositionally biased region" description="Low complexity" evidence="15">
    <location>
        <begin position="38"/>
        <end position="53"/>
    </location>
</feature>
<dbReference type="PANTHER" id="PTHR47982:SF44">
    <property type="entry name" value="PROLINE-RICH RECEPTOR-LIKE PROTEIN KINASE PERK13-RELATED"/>
    <property type="match status" value="1"/>
</dbReference>
<name>A0A444ZVC8_ARAHY</name>
<comment type="caution">
    <text evidence="18">The sequence shown here is derived from an EMBL/GenBank/DDBJ whole genome shotgun (WGS) entry which is preliminary data.</text>
</comment>
<feature type="compositionally biased region" description="Low complexity" evidence="15">
    <location>
        <begin position="691"/>
        <end position="706"/>
    </location>
</feature>
<evidence type="ECO:0000256" key="16">
    <source>
        <dbReference type="SAM" id="Phobius"/>
    </source>
</evidence>
<keyword evidence="5" id="KW-0808">Transferase</keyword>